<keyword evidence="6" id="KW-0808">Transferase</keyword>
<dbReference type="GO" id="GO:0032259">
    <property type="term" value="P:methylation"/>
    <property type="evidence" value="ECO:0007669"/>
    <property type="project" value="UniProtKB-KW"/>
</dbReference>
<dbReference type="GO" id="GO:0012505">
    <property type="term" value="C:endomembrane system"/>
    <property type="evidence" value="ECO:0007669"/>
    <property type="project" value="UniProtKB-SubCell"/>
</dbReference>
<proteinExistence type="predicted"/>
<organism evidence="6 7">
    <name type="scientific">Roseospirillum parvum</name>
    <dbReference type="NCBI Taxonomy" id="83401"/>
    <lineage>
        <taxon>Bacteria</taxon>
        <taxon>Pseudomonadati</taxon>
        <taxon>Pseudomonadota</taxon>
        <taxon>Alphaproteobacteria</taxon>
        <taxon>Rhodospirillales</taxon>
        <taxon>Rhodospirillaceae</taxon>
        <taxon>Roseospirillum</taxon>
    </lineage>
</organism>
<evidence type="ECO:0000256" key="5">
    <source>
        <dbReference type="SAM" id="Phobius"/>
    </source>
</evidence>
<dbReference type="AlphaFoldDB" id="A0A1G7W2Z9"/>
<evidence type="ECO:0000256" key="4">
    <source>
        <dbReference type="ARBA" id="ARBA00023136"/>
    </source>
</evidence>
<dbReference type="RefSeq" id="WP_092615428.1">
    <property type="nucleotide sequence ID" value="NZ_FNCV01000002.1"/>
</dbReference>
<feature type="transmembrane region" description="Helical" evidence="5">
    <location>
        <begin position="12"/>
        <end position="31"/>
    </location>
</feature>
<feature type="transmembrane region" description="Helical" evidence="5">
    <location>
        <begin position="43"/>
        <end position="66"/>
    </location>
</feature>
<dbReference type="GO" id="GO:0008168">
    <property type="term" value="F:methyltransferase activity"/>
    <property type="evidence" value="ECO:0007669"/>
    <property type="project" value="UniProtKB-KW"/>
</dbReference>
<feature type="transmembrane region" description="Helical" evidence="5">
    <location>
        <begin position="78"/>
        <end position="101"/>
    </location>
</feature>
<dbReference type="Pfam" id="PF04191">
    <property type="entry name" value="PEMT"/>
    <property type="match status" value="1"/>
</dbReference>
<dbReference type="OrthoDB" id="9789029at2"/>
<evidence type="ECO:0000256" key="3">
    <source>
        <dbReference type="ARBA" id="ARBA00022989"/>
    </source>
</evidence>
<dbReference type="Gene3D" id="1.20.120.1630">
    <property type="match status" value="1"/>
</dbReference>
<dbReference type="STRING" id="83401.SAMN05421742_10253"/>
<evidence type="ECO:0000313" key="7">
    <source>
        <dbReference type="Proteomes" id="UP000217076"/>
    </source>
</evidence>
<keyword evidence="3 5" id="KW-1133">Transmembrane helix</keyword>
<evidence type="ECO:0000256" key="2">
    <source>
        <dbReference type="ARBA" id="ARBA00022692"/>
    </source>
</evidence>
<keyword evidence="6" id="KW-0489">Methyltransferase</keyword>
<name>A0A1G7W2Z9_9PROT</name>
<reference evidence="7" key="1">
    <citation type="submission" date="2016-10" db="EMBL/GenBank/DDBJ databases">
        <authorList>
            <person name="Varghese N."/>
            <person name="Submissions S."/>
        </authorList>
    </citation>
    <scope>NUCLEOTIDE SEQUENCE [LARGE SCALE GENOMIC DNA]</scope>
    <source>
        <strain evidence="7">930I</strain>
    </source>
</reference>
<feature type="transmembrane region" description="Helical" evidence="5">
    <location>
        <begin position="143"/>
        <end position="170"/>
    </location>
</feature>
<keyword evidence="4 5" id="KW-0472">Membrane</keyword>
<sequence length="207" mass="23304">MSLPFDPLAHALYGLGWLSFGLSHSWLAGPAAERRFKPLFGAWWRIVYNVISTLHILLVMALGGWLLPAGQPLPLPDWAPWAMGAVGVLGVGLMVWFAGYYDGMRLLGVTQLKGAHEGHAESDEEPLHRVGPHRYVRHPLYSAGILIFWGLAFTEAGLATAIWATLYFWLGSRHEERKLTRLFGEDYTRYRNTVPALIPWKGRAWVE</sequence>
<keyword evidence="2 5" id="KW-0812">Transmembrane</keyword>
<dbReference type="Proteomes" id="UP000217076">
    <property type="component" value="Unassembled WGS sequence"/>
</dbReference>
<dbReference type="InterPro" id="IPR007318">
    <property type="entry name" value="Phopholipid_MeTrfase"/>
</dbReference>
<comment type="subcellular location">
    <subcellularLocation>
        <location evidence="1">Endomembrane system</location>
        <topology evidence="1">Multi-pass membrane protein</topology>
    </subcellularLocation>
</comment>
<accession>A0A1G7W2Z9</accession>
<evidence type="ECO:0000256" key="1">
    <source>
        <dbReference type="ARBA" id="ARBA00004127"/>
    </source>
</evidence>
<gene>
    <name evidence="6" type="ORF">SAMN05421742_10253</name>
</gene>
<protein>
    <submittedName>
        <fullName evidence="6">Protein-S-isoprenylcysteine O-methyltransferase Ste14</fullName>
    </submittedName>
</protein>
<evidence type="ECO:0000313" key="6">
    <source>
        <dbReference type="EMBL" id="SDG66089.1"/>
    </source>
</evidence>
<dbReference type="EMBL" id="FNCV01000002">
    <property type="protein sequence ID" value="SDG66089.1"/>
    <property type="molecule type" value="Genomic_DNA"/>
</dbReference>
<keyword evidence="7" id="KW-1185">Reference proteome</keyword>